<evidence type="ECO:0000256" key="6">
    <source>
        <dbReference type="ARBA" id="ARBA00023163"/>
    </source>
</evidence>
<dbReference type="GO" id="GO:0000981">
    <property type="term" value="F:DNA-binding transcription factor activity, RNA polymerase II-specific"/>
    <property type="evidence" value="ECO:0000318"/>
    <property type="project" value="GO_Central"/>
</dbReference>
<dbReference type="Gene3D" id="3.90.520.10">
    <property type="entry name" value="SMAD MH1 domain"/>
    <property type="match status" value="1"/>
</dbReference>
<dbReference type="SUPFAM" id="SSF49879">
    <property type="entry name" value="SMAD/FHA domain"/>
    <property type="match status" value="1"/>
</dbReference>
<keyword evidence="4" id="KW-0862">Zinc</keyword>
<dbReference type="GO" id="GO:0051239">
    <property type="term" value="P:regulation of multicellular organismal process"/>
    <property type="evidence" value="ECO:0007669"/>
    <property type="project" value="UniProtKB-ARBA"/>
</dbReference>
<dbReference type="STRING" id="7070.D6WRP2"/>
<keyword evidence="5" id="KW-0805">Transcription regulation</keyword>
<dbReference type="AlphaFoldDB" id="D6WRP2"/>
<dbReference type="Proteomes" id="UP000007266">
    <property type="component" value="Linkage group 7"/>
</dbReference>
<dbReference type="PANTHER" id="PTHR13703">
    <property type="entry name" value="SMAD"/>
    <property type="match status" value="1"/>
</dbReference>
<gene>
    <name evidence="9" type="primary">AUGUSTUS-3.0.2_08788</name>
    <name evidence="9" type="ORF">TcasGA2_TC008788</name>
</gene>
<dbReference type="InParanoid" id="D6WRP2"/>
<evidence type="ECO:0000256" key="3">
    <source>
        <dbReference type="ARBA" id="ARBA00022723"/>
    </source>
</evidence>
<evidence type="ECO:0000259" key="8">
    <source>
        <dbReference type="PROSITE" id="PS51076"/>
    </source>
</evidence>
<dbReference type="OMA" id="CNESHGF"/>
<dbReference type="GO" id="GO:0030509">
    <property type="term" value="P:BMP signaling pathway"/>
    <property type="evidence" value="ECO:0000318"/>
    <property type="project" value="GO_Central"/>
</dbReference>
<dbReference type="GO" id="GO:0009653">
    <property type="term" value="P:anatomical structure morphogenesis"/>
    <property type="evidence" value="ECO:0000318"/>
    <property type="project" value="GO_Central"/>
</dbReference>
<dbReference type="InterPro" id="IPR013790">
    <property type="entry name" value="Dwarfin"/>
</dbReference>
<dbReference type="EMBL" id="KQ971354">
    <property type="protein sequence ID" value="EFA07433.1"/>
    <property type="molecule type" value="Genomic_DNA"/>
</dbReference>
<reference evidence="9 10" key="2">
    <citation type="journal article" date="2010" name="Nucleic Acids Res.">
        <title>BeetleBase in 2010: revisions to provide comprehensive genomic information for Tribolium castaneum.</title>
        <authorList>
            <person name="Kim H.S."/>
            <person name="Murphy T."/>
            <person name="Xia J."/>
            <person name="Caragea D."/>
            <person name="Park Y."/>
            <person name="Beeman R.W."/>
            <person name="Lorenzen M.D."/>
            <person name="Butcher S."/>
            <person name="Manak J.R."/>
            <person name="Brown S.J."/>
        </authorList>
    </citation>
    <scope>GENOME REANNOTATION</scope>
    <source>
        <strain evidence="9 10">Georgia GA2</strain>
    </source>
</reference>
<comment type="subcellular location">
    <subcellularLocation>
        <location evidence="1">Nucleus</location>
    </subcellularLocation>
</comment>
<dbReference type="GO" id="GO:0000978">
    <property type="term" value="F:RNA polymerase II cis-regulatory region sequence-specific DNA binding"/>
    <property type="evidence" value="ECO:0000318"/>
    <property type="project" value="GO_Central"/>
</dbReference>
<name>D6WRP2_TRICA</name>
<dbReference type="GO" id="GO:0046872">
    <property type="term" value="F:metal ion binding"/>
    <property type="evidence" value="ECO:0007669"/>
    <property type="project" value="UniProtKB-KW"/>
</dbReference>
<evidence type="ECO:0000313" key="10">
    <source>
        <dbReference type="Proteomes" id="UP000007266"/>
    </source>
</evidence>
<dbReference type="PhylomeDB" id="D6WRP2"/>
<dbReference type="Pfam" id="PF03166">
    <property type="entry name" value="MH2"/>
    <property type="match status" value="1"/>
</dbReference>
<dbReference type="InterPro" id="IPR036578">
    <property type="entry name" value="SMAD_MH1_sf"/>
</dbReference>
<dbReference type="GO" id="GO:0030154">
    <property type="term" value="P:cell differentiation"/>
    <property type="evidence" value="ECO:0000318"/>
    <property type="project" value="GO_Central"/>
</dbReference>
<dbReference type="GO" id="GO:0009791">
    <property type="term" value="P:post-embryonic development"/>
    <property type="evidence" value="ECO:0007669"/>
    <property type="project" value="UniProtKB-ARBA"/>
</dbReference>
<dbReference type="GO" id="GO:0006357">
    <property type="term" value="P:regulation of transcription by RNA polymerase II"/>
    <property type="evidence" value="ECO:0000318"/>
    <property type="project" value="GO_Central"/>
</dbReference>
<evidence type="ECO:0000256" key="5">
    <source>
        <dbReference type="ARBA" id="ARBA00023015"/>
    </source>
</evidence>
<proteinExistence type="inferred from homology"/>
<keyword evidence="10" id="KW-1185">Reference proteome</keyword>
<feature type="domain" description="MH2" evidence="8">
    <location>
        <begin position="132"/>
        <end position="323"/>
    </location>
</feature>
<dbReference type="InterPro" id="IPR003619">
    <property type="entry name" value="MAD_homology1_Dwarfin-type"/>
</dbReference>
<dbReference type="HOGENOM" id="CLU_861476_0_0_1"/>
<dbReference type="SUPFAM" id="SSF56366">
    <property type="entry name" value="SMAD MH1 domain"/>
    <property type="match status" value="1"/>
</dbReference>
<organism evidence="9 10">
    <name type="scientific">Tribolium castaneum</name>
    <name type="common">Red flour beetle</name>
    <dbReference type="NCBI Taxonomy" id="7070"/>
    <lineage>
        <taxon>Eukaryota</taxon>
        <taxon>Metazoa</taxon>
        <taxon>Ecdysozoa</taxon>
        <taxon>Arthropoda</taxon>
        <taxon>Hexapoda</taxon>
        <taxon>Insecta</taxon>
        <taxon>Pterygota</taxon>
        <taxon>Neoptera</taxon>
        <taxon>Endopterygota</taxon>
        <taxon>Coleoptera</taxon>
        <taxon>Polyphaga</taxon>
        <taxon>Cucujiformia</taxon>
        <taxon>Tenebrionidae</taxon>
        <taxon>Tenebrionidae incertae sedis</taxon>
        <taxon>Tribolium</taxon>
    </lineage>
</organism>
<evidence type="ECO:0000256" key="4">
    <source>
        <dbReference type="ARBA" id="ARBA00022833"/>
    </source>
</evidence>
<evidence type="ECO:0000256" key="2">
    <source>
        <dbReference type="ARBA" id="ARBA00005545"/>
    </source>
</evidence>
<comment type="similarity">
    <text evidence="2">Belongs to the dwarfin/SMAD family.</text>
</comment>
<keyword evidence="3" id="KW-0479">Metal-binding</keyword>
<dbReference type="PANTHER" id="PTHR13703:SF61">
    <property type="entry name" value="PROTEIN MOTHERS AGAINST DPP"/>
    <property type="match status" value="1"/>
</dbReference>
<dbReference type="GO" id="GO:0060395">
    <property type="term" value="P:SMAD protein signal transduction"/>
    <property type="evidence" value="ECO:0000318"/>
    <property type="project" value="GO_Central"/>
</dbReference>
<evidence type="ECO:0000313" key="9">
    <source>
        <dbReference type="EMBL" id="EFA07433.1"/>
    </source>
</evidence>
<protein>
    <submittedName>
        <fullName evidence="9">SMAD family member-like protein</fullName>
    </submittedName>
</protein>
<evidence type="ECO:0000256" key="7">
    <source>
        <dbReference type="ARBA" id="ARBA00023242"/>
    </source>
</evidence>
<dbReference type="SMART" id="SM00524">
    <property type="entry name" value="DWB"/>
    <property type="match status" value="1"/>
</dbReference>
<keyword evidence="7" id="KW-0539">Nucleus</keyword>
<dbReference type="PROSITE" id="PS51076">
    <property type="entry name" value="MH2"/>
    <property type="match status" value="1"/>
</dbReference>
<accession>D6WRP2</accession>
<keyword evidence="6" id="KW-0804">Transcription</keyword>
<dbReference type="OrthoDB" id="6681998at2759"/>
<dbReference type="Pfam" id="PF03165">
    <property type="entry name" value="MH1"/>
    <property type="match status" value="1"/>
</dbReference>
<evidence type="ECO:0000256" key="1">
    <source>
        <dbReference type="ARBA" id="ARBA00004123"/>
    </source>
</evidence>
<dbReference type="InterPro" id="IPR008984">
    <property type="entry name" value="SMAD_FHA_dom_sf"/>
</dbReference>
<dbReference type="GO" id="GO:0071144">
    <property type="term" value="C:heteromeric SMAD protein complex"/>
    <property type="evidence" value="ECO:0000318"/>
    <property type="project" value="GO_Central"/>
</dbReference>
<dbReference type="KEGG" id="tca:100141526"/>
<dbReference type="InterPro" id="IPR001132">
    <property type="entry name" value="SMAD_dom_Dwarfin-type"/>
</dbReference>
<dbReference type="eggNOG" id="KOG3701">
    <property type="taxonomic scope" value="Eukaryota"/>
</dbReference>
<dbReference type="InterPro" id="IPR017855">
    <property type="entry name" value="SMAD-like_dom_sf"/>
</dbReference>
<dbReference type="Gene3D" id="2.60.200.10">
    <property type="match status" value="1"/>
</dbReference>
<dbReference type="GO" id="GO:0050793">
    <property type="term" value="P:regulation of developmental process"/>
    <property type="evidence" value="ECO:0007669"/>
    <property type="project" value="UniProtKB-ARBA"/>
</dbReference>
<dbReference type="GO" id="GO:0070411">
    <property type="term" value="F:I-SMAD binding"/>
    <property type="evidence" value="ECO:0000318"/>
    <property type="project" value="GO_Central"/>
</dbReference>
<reference evidence="9 10" key="1">
    <citation type="journal article" date="2008" name="Nature">
        <title>The genome of the model beetle and pest Tribolium castaneum.</title>
        <authorList>
            <consortium name="Tribolium Genome Sequencing Consortium"/>
            <person name="Richards S."/>
            <person name="Gibbs R.A."/>
            <person name="Weinstock G.M."/>
            <person name="Brown S.J."/>
            <person name="Denell R."/>
            <person name="Beeman R.W."/>
            <person name="Gibbs R."/>
            <person name="Beeman R.W."/>
            <person name="Brown S.J."/>
            <person name="Bucher G."/>
            <person name="Friedrich M."/>
            <person name="Grimmelikhuijzen C.J."/>
            <person name="Klingler M."/>
            <person name="Lorenzen M."/>
            <person name="Richards S."/>
            <person name="Roth S."/>
            <person name="Schroder R."/>
            <person name="Tautz D."/>
            <person name="Zdobnov E.M."/>
            <person name="Muzny D."/>
            <person name="Gibbs R.A."/>
            <person name="Weinstock G.M."/>
            <person name="Attaway T."/>
            <person name="Bell S."/>
            <person name="Buhay C.J."/>
            <person name="Chandrabose M.N."/>
            <person name="Chavez D."/>
            <person name="Clerk-Blankenburg K.P."/>
            <person name="Cree A."/>
            <person name="Dao M."/>
            <person name="Davis C."/>
            <person name="Chacko J."/>
            <person name="Dinh H."/>
            <person name="Dugan-Rocha S."/>
            <person name="Fowler G."/>
            <person name="Garner T.T."/>
            <person name="Garnes J."/>
            <person name="Gnirke A."/>
            <person name="Hawes A."/>
            <person name="Hernandez J."/>
            <person name="Hines S."/>
            <person name="Holder M."/>
            <person name="Hume J."/>
            <person name="Jhangiani S.N."/>
            <person name="Joshi V."/>
            <person name="Khan Z.M."/>
            <person name="Jackson L."/>
            <person name="Kovar C."/>
            <person name="Kowis A."/>
            <person name="Lee S."/>
            <person name="Lewis L.R."/>
            <person name="Margolis J."/>
            <person name="Morgan M."/>
            <person name="Nazareth L.V."/>
            <person name="Nguyen N."/>
            <person name="Okwuonu G."/>
            <person name="Parker D."/>
            <person name="Richards S."/>
            <person name="Ruiz S.J."/>
            <person name="Santibanez J."/>
            <person name="Savard J."/>
            <person name="Scherer S.E."/>
            <person name="Schneider B."/>
            <person name="Sodergren E."/>
            <person name="Tautz D."/>
            <person name="Vattahil S."/>
            <person name="Villasana D."/>
            <person name="White C.S."/>
            <person name="Wright R."/>
            <person name="Park Y."/>
            <person name="Beeman R.W."/>
            <person name="Lord J."/>
            <person name="Oppert B."/>
            <person name="Lorenzen M."/>
            <person name="Brown S."/>
            <person name="Wang L."/>
            <person name="Savard J."/>
            <person name="Tautz D."/>
            <person name="Richards S."/>
            <person name="Weinstock G."/>
            <person name="Gibbs R.A."/>
            <person name="Liu Y."/>
            <person name="Worley K."/>
            <person name="Weinstock G."/>
            <person name="Elsik C.G."/>
            <person name="Reese J.T."/>
            <person name="Elhaik E."/>
            <person name="Landan G."/>
            <person name="Graur D."/>
            <person name="Arensburger P."/>
            <person name="Atkinson P."/>
            <person name="Beeman R.W."/>
            <person name="Beidler J."/>
            <person name="Brown S.J."/>
            <person name="Demuth J.P."/>
            <person name="Drury D.W."/>
            <person name="Du Y.Z."/>
            <person name="Fujiwara H."/>
            <person name="Lorenzen M."/>
            <person name="Maselli V."/>
            <person name="Osanai M."/>
            <person name="Park Y."/>
            <person name="Robertson H.M."/>
            <person name="Tu Z."/>
            <person name="Wang J.J."/>
            <person name="Wang S."/>
            <person name="Richards S."/>
            <person name="Song H."/>
            <person name="Zhang L."/>
            <person name="Sodergren E."/>
            <person name="Werner D."/>
            <person name="Stanke M."/>
            <person name="Morgenstern B."/>
            <person name="Solovyev V."/>
            <person name="Kosarev P."/>
            <person name="Brown G."/>
            <person name="Chen H.C."/>
            <person name="Ermolaeva O."/>
            <person name="Hlavina W."/>
            <person name="Kapustin Y."/>
            <person name="Kiryutin B."/>
            <person name="Kitts P."/>
            <person name="Maglott D."/>
            <person name="Pruitt K."/>
            <person name="Sapojnikov V."/>
            <person name="Souvorov A."/>
            <person name="Mackey A.J."/>
            <person name="Waterhouse R.M."/>
            <person name="Wyder S."/>
            <person name="Zdobnov E.M."/>
            <person name="Zdobnov E.M."/>
            <person name="Wyder S."/>
            <person name="Kriventseva E.V."/>
            <person name="Kadowaki T."/>
            <person name="Bork P."/>
            <person name="Aranda M."/>
            <person name="Bao R."/>
            <person name="Beermann A."/>
            <person name="Berns N."/>
            <person name="Bolognesi R."/>
            <person name="Bonneton F."/>
            <person name="Bopp D."/>
            <person name="Brown S.J."/>
            <person name="Bucher G."/>
            <person name="Butts T."/>
            <person name="Chaumot A."/>
            <person name="Denell R.E."/>
            <person name="Ferrier D.E."/>
            <person name="Friedrich M."/>
            <person name="Gordon C.M."/>
            <person name="Jindra M."/>
            <person name="Klingler M."/>
            <person name="Lan Q."/>
            <person name="Lattorff H.M."/>
            <person name="Laudet V."/>
            <person name="von Levetsow C."/>
            <person name="Liu Z."/>
            <person name="Lutz R."/>
            <person name="Lynch J.A."/>
            <person name="da Fonseca R.N."/>
            <person name="Posnien N."/>
            <person name="Reuter R."/>
            <person name="Roth S."/>
            <person name="Savard J."/>
            <person name="Schinko J.B."/>
            <person name="Schmitt C."/>
            <person name="Schoppmeier M."/>
            <person name="Schroder R."/>
            <person name="Shippy T.D."/>
            <person name="Simonnet F."/>
            <person name="Marques-Souza H."/>
            <person name="Tautz D."/>
            <person name="Tomoyasu Y."/>
            <person name="Trauner J."/>
            <person name="Van der Zee M."/>
            <person name="Vervoort M."/>
            <person name="Wittkopp N."/>
            <person name="Wimmer E.A."/>
            <person name="Yang X."/>
            <person name="Jones A.K."/>
            <person name="Sattelle D.B."/>
            <person name="Ebert P.R."/>
            <person name="Nelson D."/>
            <person name="Scott J.G."/>
            <person name="Beeman R.W."/>
            <person name="Muthukrishnan S."/>
            <person name="Kramer K.J."/>
            <person name="Arakane Y."/>
            <person name="Beeman R.W."/>
            <person name="Zhu Q."/>
            <person name="Hogenkamp D."/>
            <person name="Dixit R."/>
            <person name="Oppert B."/>
            <person name="Jiang H."/>
            <person name="Zou Z."/>
            <person name="Marshall J."/>
            <person name="Elpidina E."/>
            <person name="Vinokurov K."/>
            <person name="Oppert C."/>
            <person name="Zou Z."/>
            <person name="Evans J."/>
            <person name="Lu Z."/>
            <person name="Zhao P."/>
            <person name="Sumathipala N."/>
            <person name="Altincicek B."/>
            <person name="Vilcinskas A."/>
            <person name="Williams M."/>
            <person name="Hultmark D."/>
            <person name="Hetru C."/>
            <person name="Jiang H."/>
            <person name="Grimmelikhuijzen C.J."/>
            <person name="Hauser F."/>
            <person name="Cazzamali G."/>
            <person name="Williamson M."/>
            <person name="Park Y."/>
            <person name="Li B."/>
            <person name="Tanaka Y."/>
            <person name="Predel R."/>
            <person name="Neupert S."/>
            <person name="Schachtner J."/>
            <person name="Verleyen P."/>
            <person name="Raible F."/>
            <person name="Bork P."/>
            <person name="Friedrich M."/>
            <person name="Walden K.K."/>
            <person name="Robertson H.M."/>
            <person name="Angeli S."/>
            <person name="Foret S."/>
            <person name="Bucher G."/>
            <person name="Schuetz S."/>
            <person name="Maleszka R."/>
            <person name="Wimmer E.A."/>
            <person name="Beeman R.W."/>
            <person name="Lorenzen M."/>
            <person name="Tomoyasu Y."/>
            <person name="Miller S.C."/>
            <person name="Grossmann D."/>
            <person name="Bucher G."/>
        </authorList>
    </citation>
    <scope>NUCLEOTIDE SEQUENCE [LARGE SCALE GENOMIC DNA]</scope>
    <source>
        <strain evidence="9 10">Georgia GA2</strain>
    </source>
</reference>
<sequence>MFAAGKSLPDASSVYHEISCRLGDEQSNIERHLYKLLDQLQTRTDLSAYNPHKCLTVSRKLPSSESRPFQVIHGQVWRWSHLRRSLSHLIFELQPRNFCFSAHQMEICLNPCHYRHHRLLPPLDPVLASPVWATIYYYEKGSRIGDAFPCQGLSAWVHCLQGGPQRNDRFNLFEKENAGREWTVKNTRQQIGRGITLHYVKGQIYVQLWSDSDLYVNSRFYNRLKNYPGGTICKLSPFRCRHMKLFRDDEFHEMLSAEVAKGWEAVYSLAKVCTVRISFVEGWGNEVGGITEKPCWLEVRFLRHLEWTQRTLTQMGAPYKLHY</sequence>